<accession>A0A4U3MIT2</accession>
<organism evidence="7 8">
    <name type="scientific">Herbidospora galbida</name>
    <dbReference type="NCBI Taxonomy" id="2575442"/>
    <lineage>
        <taxon>Bacteria</taxon>
        <taxon>Bacillati</taxon>
        <taxon>Actinomycetota</taxon>
        <taxon>Actinomycetes</taxon>
        <taxon>Streptosporangiales</taxon>
        <taxon>Streptosporangiaceae</taxon>
        <taxon>Herbidospora</taxon>
    </lineage>
</organism>
<comment type="subcellular location">
    <subcellularLocation>
        <location evidence="1">Cell membrane</location>
        <topology evidence="1">Multi-pass membrane protein</topology>
    </subcellularLocation>
</comment>
<sequence length="329" mass="33701">MAHLPLLPPPVRPGARVTRGRVFAVLRWAAVVLVLAFLGWQLWRVRHGVGDSLRQVGWSTAILAAVLASIGGLPGFFGWRMLLAGLGTRLSLPVAARVFFLAGITRYLPGGVWPAVAHAAMARPLGAPAARLAGAFVASQGLGVVAGLVVGLVALPWLVAADPLWWALLPLLGAALLPLLAPGLFGRLLGTAQRILRRGEGRPVVLPDRRTLLAVTGLMTLGWLISGLHVGLLAVALGAPPGGALSVGIGGFALSTVAGIFTLVMPSGLGPREVVLGLTLATLLTGPGLITLVALSRVLITVVDVVSTAVVLGVLTLTRTAPLTQGASS</sequence>
<dbReference type="EMBL" id="SZQA01000007">
    <property type="protein sequence ID" value="TKK89231.1"/>
    <property type="molecule type" value="Genomic_DNA"/>
</dbReference>
<name>A0A4U3MIT2_9ACTN</name>
<feature type="transmembrane region" description="Helical" evidence="6">
    <location>
        <begin position="132"/>
        <end position="158"/>
    </location>
</feature>
<reference evidence="7 8" key="1">
    <citation type="submission" date="2019-04" db="EMBL/GenBank/DDBJ databases">
        <title>Herbidospora sp. NEAU-GS14.nov., a novel actinomycete isolated from soil.</title>
        <authorList>
            <person name="Han L."/>
        </authorList>
    </citation>
    <scope>NUCLEOTIDE SEQUENCE [LARGE SCALE GENOMIC DNA]</scope>
    <source>
        <strain evidence="7 8">NEAU-GS14</strain>
    </source>
</reference>
<gene>
    <name evidence="7" type="ORF">FDA94_09820</name>
</gene>
<keyword evidence="3 6" id="KW-0812">Transmembrane</keyword>
<protein>
    <recommendedName>
        <fullName evidence="9">Flippase-like domain-containing protein</fullName>
    </recommendedName>
</protein>
<evidence type="ECO:0008006" key="9">
    <source>
        <dbReference type="Google" id="ProtNLM"/>
    </source>
</evidence>
<feature type="transmembrane region" description="Helical" evidence="6">
    <location>
        <begin position="20"/>
        <end position="43"/>
    </location>
</feature>
<keyword evidence="5 6" id="KW-0472">Membrane</keyword>
<dbReference type="OrthoDB" id="3382092at2"/>
<feature type="transmembrane region" description="Helical" evidence="6">
    <location>
        <begin position="243"/>
        <end position="265"/>
    </location>
</feature>
<keyword evidence="4 6" id="KW-1133">Transmembrane helix</keyword>
<feature type="transmembrane region" description="Helical" evidence="6">
    <location>
        <begin position="99"/>
        <end position="120"/>
    </location>
</feature>
<keyword evidence="2" id="KW-1003">Cell membrane</keyword>
<feature type="transmembrane region" description="Helical" evidence="6">
    <location>
        <begin position="55"/>
        <end position="79"/>
    </location>
</feature>
<dbReference type="Proteomes" id="UP000308705">
    <property type="component" value="Unassembled WGS sequence"/>
</dbReference>
<feature type="transmembrane region" description="Helical" evidence="6">
    <location>
        <begin position="274"/>
        <end position="292"/>
    </location>
</feature>
<evidence type="ECO:0000256" key="1">
    <source>
        <dbReference type="ARBA" id="ARBA00004651"/>
    </source>
</evidence>
<evidence type="ECO:0000256" key="2">
    <source>
        <dbReference type="ARBA" id="ARBA00022475"/>
    </source>
</evidence>
<evidence type="ECO:0000256" key="6">
    <source>
        <dbReference type="SAM" id="Phobius"/>
    </source>
</evidence>
<dbReference type="AlphaFoldDB" id="A0A4U3MIT2"/>
<evidence type="ECO:0000256" key="4">
    <source>
        <dbReference type="ARBA" id="ARBA00022989"/>
    </source>
</evidence>
<keyword evidence="8" id="KW-1185">Reference proteome</keyword>
<evidence type="ECO:0000313" key="7">
    <source>
        <dbReference type="EMBL" id="TKK89231.1"/>
    </source>
</evidence>
<proteinExistence type="predicted"/>
<evidence type="ECO:0000256" key="3">
    <source>
        <dbReference type="ARBA" id="ARBA00022692"/>
    </source>
</evidence>
<evidence type="ECO:0000256" key="5">
    <source>
        <dbReference type="ARBA" id="ARBA00023136"/>
    </source>
</evidence>
<feature type="transmembrane region" description="Helical" evidence="6">
    <location>
        <begin position="298"/>
        <end position="318"/>
    </location>
</feature>
<dbReference type="GO" id="GO:0005886">
    <property type="term" value="C:plasma membrane"/>
    <property type="evidence" value="ECO:0007669"/>
    <property type="project" value="UniProtKB-SubCell"/>
</dbReference>
<dbReference type="InterPro" id="IPR022791">
    <property type="entry name" value="L-PG_synthase/AglD"/>
</dbReference>
<evidence type="ECO:0000313" key="8">
    <source>
        <dbReference type="Proteomes" id="UP000308705"/>
    </source>
</evidence>
<dbReference type="Pfam" id="PF03706">
    <property type="entry name" value="LPG_synthase_TM"/>
    <property type="match status" value="1"/>
</dbReference>
<feature type="transmembrane region" description="Helical" evidence="6">
    <location>
        <begin position="211"/>
        <end position="237"/>
    </location>
</feature>
<feature type="transmembrane region" description="Helical" evidence="6">
    <location>
        <begin position="164"/>
        <end position="190"/>
    </location>
</feature>
<comment type="caution">
    <text evidence="7">The sequence shown here is derived from an EMBL/GenBank/DDBJ whole genome shotgun (WGS) entry which is preliminary data.</text>
</comment>